<feature type="region of interest" description="Disordered" evidence="1">
    <location>
        <begin position="1"/>
        <end position="28"/>
    </location>
</feature>
<gene>
    <name evidence="2" type="ORF">GFSPODELE1_LOCUS7701</name>
</gene>
<evidence type="ECO:0008006" key="4">
    <source>
        <dbReference type="Google" id="ProtNLM"/>
    </source>
</evidence>
<feature type="region of interest" description="Disordered" evidence="1">
    <location>
        <begin position="70"/>
        <end position="90"/>
    </location>
</feature>
<accession>A0ABP1DSU1</accession>
<proteinExistence type="predicted"/>
<feature type="compositionally biased region" description="Polar residues" evidence="1">
    <location>
        <begin position="1"/>
        <end position="12"/>
    </location>
</feature>
<dbReference type="EMBL" id="OZ037948">
    <property type="protein sequence ID" value="CAL1710183.1"/>
    <property type="molecule type" value="Genomic_DNA"/>
</dbReference>
<evidence type="ECO:0000256" key="1">
    <source>
        <dbReference type="SAM" id="MobiDB-lite"/>
    </source>
</evidence>
<organism evidence="2 3">
    <name type="scientific">Somion occarium</name>
    <dbReference type="NCBI Taxonomy" id="3059160"/>
    <lineage>
        <taxon>Eukaryota</taxon>
        <taxon>Fungi</taxon>
        <taxon>Dikarya</taxon>
        <taxon>Basidiomycota</taxon>
        <taxon>Agaricomycotina</taxon>
        <taxon>Agaricomycetes</taxon>
        <taxon>Polyporales</taxon>
        <taxon>Cerrenaceae</taxon>
        <taxon>Somion</taxon>
    </lineage>
</organism>
<evidence type="ECO:0000313" key="2">
    <source>
        <dbReference type="EMBL" id="CAL1710183.1"/>
    </source>
</evidence>
<name>A0ABP1DSU1_9APHY</name>
<keyword evidence="3" id="KW-1185">Reference proteome</keyword>
<evidence type="ECO:0000313" key="3">
    <source>
        <dbReference type="Proteomes" id="UP001497453"/>
    </source>
</evidence>
<protein>
    <recommendedName>
        <fullName evidence="4">BTB domain-containing protein</fullName>
    </recommendedName>
</protein>
<dbReference type="Proteomes" id="UP001497453">
    <property type="component" value="Chromosome 5"/>
</dbReference>
<sequence>MPENANSQTSQAEETKVEETDVTSTPDGRHVRYYFEDEMSIFSVEGILFKVHRHFLARDSDVLGDMFKLPSGESEGVEGREDASPIVFLE</sequence>
<reference evidence="3" key="1">
    <citation type="submission" date="2024-04" db="EMBL/GenBank/DDBJ databases">
        <authorList>
            <person name="Shaw F."/>
            <person name="Minotto A."/>
        </authorList>
    </citation>
    <scope>NUCLEOTIDE SEQUENCE [LARGE SCALE GENOMIC DNA]</scope>
</reference>